<evidence type="ECO:0000313" key="1">
    <source>
        <dbReference type="EMBL" id="CDN50447.1"/>
    </source>
</evidence>
<evidence type="ECO:0000313" key="2">
    <source>
        <dbReference type="Proteomes" id="UP000028181"/>
    </source>
</evidence>
<accession>A0A068SVX9</accession>
<dbReference type="Proteomes" id="UP000028181">
    <property type="component" value="Chromosome I"/>
</dbReference>
<dbReference type="AlphaFoldDB" id="A0A068SVX9"/>
<keyword evidence="2" id="KW-1185">Reference proteome</keyword>
<dbReference type="GeneID" id="24258450"/>
<dbReference type="PATRIC" id="fig|1028800.3.peg.4362"/>
<protein>
    <submittedName>
        <fullName evidence="1">Uncharacterized protein</fullName>
    </submittedName>
</protein>
<dbReference type="HOGENOM" id="CLU_201228_0_0_5"/>
<organism evidence="1 2">
    <name type="scientific">Neorhizobium galegae bv. orientalis str. HAMBI 540</name>
    <dbReference type="NCBI Taxonomy" id="1028800"/>
    <lineage>
        <taxon>Bacteria</taxon>
        <taxon>Pseudomonadati</taxon>
        <taxon>Pseudomonadota</taxon>
        <taxon>Alphaproteobacteria</taxon>
        <taxon>Hyphomicrobiales</taxon>
        <taxon>Rhizobiaceae</taxon>
        <taxon>Rhizobium/Agrobacterium group</taxon>
        <taxon>Neorhizobium</taxon>
    </lineage>
</organism>
<proteinExistence type="predicted"/>
<gene>
    <name evidence="1" type="ORF">RG540_CH43050</name>
</gene>
<name>A0A068SVX9_NEOGA</name>
<dbReference type="OrthoDB" id="8386419at2"/>
<dbReference type="KEGG" id="ngg:RG540_CH43050"/>
<reference evidence="2" key="1">
    <citation type="journal article" date="2014" name="BMC Genomics">
        <title>Genome sequencing of two Neorhizobium galegae strains reveals a noeT gene responsible for the unusual acetylation of the nodulation factors.</title>
        <authorList>
            <person name="Osterman J."/>
            <person name="Marsh J."/>
            <person name="Laine P.K."/>
            <person name="Zeng Z."/>
            <person name="Alatalo E."/>
            <person name="Sullivan J.T."/>
            <person name="Young J.P."/>
            <person name="Thomas-Oates J."/>
            <person name="Paulin L."/>
            <person name="Lindstrom K."/>
        </authorList>
    </citation>
    <scope>NUCLEOTIDE SEQUENCE [LARGE SCALE GENOMIC DNA]</scope>
    <source>
        <strain evidence="2">HAMBI 540</strain>
    </source>
</reference>
<dbReference type="EMBL" id="HG938353">
    <property type="protein sequence ID" value="CDN50447.1"/>
    <property type="molecule type" value="Genomic_DNA"/>
</dbReference>
<dbReference type="RefSeq" id="WP_038592165.1">
    <property type="nucleotide sequence ID" value="NZ_HG938353.1"/>
</dbReference>
<sequence>MQKIVEAVIRNGDQRVPVGLVSVKQALEMPERGMLEFSHPAYEAGKTDIFVNRETLSKLM</sequence>
<dbReference type="eggNOG" id="ENOG5031DFI">
    <property type="taxonomic scope" value="Bacteria"/>
</dbReference>